<sequence length="286" mass="32851">MVENDENEDPGFLFAVFVSGHKVILENEDDFQASSRTYKSKNGDFIAYDQLFPGRKILKWKKGPRKFFPATVEKQPLTEPGYKKVKSLKDQSLEVLTSNEAANKIQKNKRSIEDITRVLRQKAQEKKVTEKEIISKKLAEPAPVQKVRVPEEKKNEAKKDSTGTKEWLQMVFNAIEARLQGHKKKKQTKAHRQECEAVKKQIRNIKKMHSMGIVAPLVVRQEATHLLLEVYPKEIRQIEGFFIDTSPDFSAEQLAFMTKELAKRSPSKTVSSNSPKNDELKKNNKN</sequence>
<evidence type="ECO:0000313" key="3">
    <source>
        <dbReference type="Proteomes" id="UP001158576"/>
    </source>
</evidence>
<feature type="region of interest" description="Disordered" evidence="1">
    <location>
        <begin position="260"/>
        <end position="286"/>
    </location>
</feature>
<reference evidence="2 3" key="1">
    <citation type="submission" date="2021-04" db="EMBL/GenBank/DDBJ databases">
        <authorList>
            <person name="Bliznina A."/>
        </authorList>
    </citation>
    <scope>NUCLEOTIDE SEQUENCE [LARGE SCALE GENOMIC DNA]</scope>
</reference>
<dbReference type="EMBL" id="OU015566">
    <property type="protein sequence ID" value="CAG5105595.1"/>
    <property type="molecule type" value="Genomic_DNA"/>
</dbReference>
<organism evidence="2 3">
    <name type="scientific">Oikopleura dioica</name>
    <name type="common">Tunicate</name>
    <dbReference type="NCBI Taxonomy" id="34765"/>
    <lineage>
        <taxon>Eukaryota</taxon>
        <taxon>Metazoa</taxon>
        <taxon>Chordata</taxon>
        <taxon>Tunicata</taxon>
        <taxon>Appendicularia</taxon>
        <taxon>Copelata</taxon>
        <taxon>Oikopleuridae</taxon>
        <taxon>Oikopleura</taxon>
    </lineage>
</organism>
<evidence type="ECO:0000313" key="2">
    <source>
        <dbReference type="EMBL" id="CAG5105595.1"/>
    </source>
</evidence>
<dbReference type="Proteomes" id="UP001158576">
    <property type="component" value="Chromosome 1"/>
</dbReference>
<accession>A0ABN7SVS8</accession>
<protein>
    <submittedName>
        <fullName evidence="2">Oidioi.mRNA.OKI2018_I69.chr1.g2272.t1.cds</fullName>
    </submittedName>
</protein>
<proteinExistence type="predicted"/>
<feature type="compositionally biased region" description="Basic and acidic residues" evidence="1">
    <location>
        <begin position="276"/>
        <end position="286"/>
    </location>
</feature>
<name>A0ABN7SVS8_OIKDI</name>
<keyword evidence="3" id="KW-1185">Reference proteome</keyword>
<evidence type="ECO:0000256" key="1">
    <source>
        <dbReference type="SAM" id="MobiDB-lite"/>
    </source>
</evidence>
<gene>
    <name evidence="2" type="ORF">OKIOD_LOCUS11037</name>
</gene>